<dbReference type="InterPro" id="IPR028994">
    <property type="entry name" value="Integrin_alpha_N"/>
</dbReference>
<name>A0A385TRD6_PAELA</name>
<dbReference type="Pfam" id="PF10096">
    <property type="entry name" value="DUF2334"/>
    <property type="match status" value="1"/>
</dbReference>
<accession>A0A385TRD6</accession>
<protein>
    <submittedName>
        <fullName evidence="2">DUF2334 domain-containing protein</fullName>
    </submittedName>
</protein>
<keyword evidence="3" id="KW-1185">Reference proteome</keyword>
<dbReference type="EMBL" id="CP032412">
    <property type="protein sequence ID" value="AYB43695.1"/>
    <property type="molecule type" value="Genomic_DNA"/>
</dbReference>
<evidence type="ECO:0000313" key="2">
    <source>
        <dbReference type="EMBL" id="AYB43695.1"/>
    </source>
</evidence>
<dbReference type="Proteomes" id="UP000266552">
    <property type="component" value="Chromosome"/>
</dbReference>
<sequence>MNKAMIRLEDIGPGGWYGTEEQQAKLLVIARFLHHLQIPFHLAVIPRYVDPAQHTDRSIADLQDEASLRFVRLLRTMAALGASLGIHGYTHQYGGSVSGDGFEFAYSECTADCPPDDTPEAVASLLQVQQSYAYRRVQLGHQAFQSAGLTAAWFETPHYAASPVQRQIIEICNGVLYESPPDEPHAKTAVLRHNPDDPLTNGTIYVPTPLYYVSGHNTEAEVASMERTLKDFTGERELASFFYHPYLEFPYIRFLDDGTVHYDEHSPLRRILRLFEKERKSFVSLTSILPFIPDFRETRLLDRLNMKRPRFLHAKRNKLPNRWIIRDEASNIWYAMDLGIRSPLRIHNGIHSIRPLLADWPPTSSGTAMTGDFDGDGFIDTAVWHAELGICHVALGAGSSRLAPDGIWLSEPGALNWKSLTGDFDGDGRDDLFLWDDVTGIAAIAYSSGGSFSPPLIQHEVSVQGKDMMPCIGDVNGDGLDDLVVWDSASGACQVWLSSSTRLRHAGFWYSAKDPLDSPLSVVLGDVDGDGLEDLVLVQPASGKWFILYSSGTAFGRQEECFGPWAAGEQTTPFLADLSGNSRVSLLAWSPNRHGGTLDAAINARDRTMG</sequence>
<dbReference type="CDD" id="cd10923">
    <property type="entry name" value="CE4_COG5298"/>
    <property type="match status" value="1"/>
</dbReference>
<dbReference type="RefSeq" id="WP_119847634.1">
    <property type="nucleotide sequence ID" value="NZ_CP032412.1"/>
</dbReference>
<dbReference type="InterPro" id="IPR018763">
    <property type="entry name" value="DUF2334"/>
</dbReference>
<dbReference type="Pfam" id="PF13517">
    <property type="entry name" value="FG-GAP_3"/>
    <property type="match status" value="1"/>
</dbReference>
<dbReference type="InterPro" id="IPR013517">
    <property type="entry name" value="FG-GAP"/>
</dbReference>
<proteinExistence type="predicted"/>
<dbReference type="Gene3D" id="2.40.128.340">
    <property type="match status" value="1"/>
</dbReference>
<evidence type="ECO:0000313" key="3">
    <source>
        <dbReference type="Proteomes" id="UP000266552"/>
    </source>
</evidence>
<dbReference type="PANTHER" id="PTHR46580">
    <property type="entry name" value="SENSOR KINASE-RELATED"/>
    <property type="match status" value="1"/>
</dbReference>
<gene>
    <name evidence="2" type="ORF">D5F53_10505</name>
</gene>
<reference evidence="2 3" key="1">
    <citation type="submission" date="2018-09" db="EMBL/GenBank/DDBJ databases">
        <title>Genome Sequence of Paenibacillus lautus Strain E7593-69, Azo Dye-Degrading Bacteria, Isolated from Commercial Tattoo Inks.</title>
        <authorList>
            <person name="Nho S.W."/>
            <person name="Kim S.-J."/>
            <person name="Kweon O."/>
            <person name="Cerniglia C.E."/>
        </authorList>
    </citation>
    <scope>NUCLEOTIDE SEQUENCE [LARGE SCALE GENOMIC DNA]</scope>
    <source>
        <strain evidence="2 3">E7593-69</strain>
    </source>
</reference>
<keyword evidence="1" id="KW-0732">Signal</keyword>
<evidence type="ECO:0000256" key="1">
    <source>
        <dbReference type="ARBA" id="ARBA00022729"/>
    </source>
</evidence>
<dbReference type="Gene3D" id="2.130.10.130">
    <property type="entry name" value="Integrin alpha, N-terminal"/>
    <property type="match status" value="1"/>
</dbReference>
<dbReference type="KEGG" id="plw:D5F53_10505"/>
<dbReference type="SUPFAM" id="SSF69318">
    <property type="entry name" value="Integrin alpha N-terminal domain"/>
    <property type="match status" value="1"/>
</dbReference>
<dbReference type="AlphaFoldDB" id="A0A385TRD6"/>
<organism evidence="2 3">
    <name type="scientific">Paenibacillus lautus</name>
    <name type="common">Bacillus lautus</name>
    <dbReference type="NCBI Taxonomy" id="1401"/>
    <lineage>
        <taxon>Bacteria</taxon>
        <taxon>Bacillati</taxon>
        <taxon>Bacillota</taxon>
        <taxon>Bacilli</taxon>
        <taxon>Bacillales</taxon>
        <taxon>Paenibacillaceae</taxon>
        <taxon>Paenibacillus</taxon>
    </lineage>
</organism>
<dbReference type="PANTHER" id="PTHR46580:SF2">
    <property type="entry name" value="MAM DOMAIN-CONTAINING PROTEIN"/>
    <property type="match status" value="1"/>
</dbReference>